<dbReference type="InterPro" id="IPR027329">
    <property type="entry name" value="TPX2_C"/>
</dbReference>
<keyword evidence="6" id="KW-0206">Cytoskeleton</keyword>
<evidence type="ECO:0000256" key="1">
    <source>
        <dbReference type="ARBA" id="ARBA00004123"/>
    </source>
</evidence>
<evidence type="ECO:0000256" key="3">
    <source>
        <dbReference type="ARBA" id="ARBA00005885"/>
    </source>
</evidence>
<feature type="compositionally biased region" description="Basic and acidic residues" evidence="9">
    <location>
        <begin position="114"/>
        <end position="140"/>
    </location>
</feature>
<dbReference type="Proteomes" id="UP000189703">
    <property type="component" value="Unplaced"/>
</dbReference>
<comment type="subcellular location">
    <subcellularLocation>
        <location evidence="2">Cytoplasm</location>
        <location evidence="2">Cytoskeleton</location>
        <location evidence="2">Spindle</location>
    </subcellularLocation>
    <subcellularLocation>
        <location evidence="1">Nucleus</location>
    </subcellularLocation>
</comment>
<feature type="region of interest" description="Disordered" evidence="9">
    <location>
        <begin position="72"/>
        <end position="163"/>
    </location>
</feature>
<dbReference type="Pfam" id="PF06886">
    <property type="entry name" value="TPX2"/>
    <property type="match status" value="1"/>
</dbReference>
<evidence type="ECO:0000256" key="8">
    <source>
        <dbReference type="SAM" id="Coils"/>
    </source>
</evidence>
<dbReference type="KEGG" id="nnu:104608179"/>
<protein>
    <submittedName>
        <fullName evidence="11">Protein TPX2-like</fullName>
    </submittedName>
</protein>
<sequence length="802" mass="91048">MAVEDLNAMIDETYEFSAPRFYDFINGESEEEMRNAELWFETALSYAPSPFMPRIKTGRSIQIETLCDLSNEDNSQKVSGPSSDTTTTSTPTEDTTSVPAKEANNTEFITEPTAKGKDETHQLEEESKTCHIEQISEDKNGVSSTQNSGGILTGTKSTSKETTKDCANETTSSVASVIQGSEACTPKPQTICKKAEPLTANSKKNLTAKKIASLVRNPSALKHKDQSQLPHAKNVKPASSRSVTKAKSTASAPDFAQENQAIKKQRLEGGRSRQILSIKPQNLPHKSRATLIGGDSNLRSSTTKTCKGDRKIYVREVATPFVSMAEMMKKFQSNTRVMEIPRSSSISHDDAGSIIQRKPKLTLTRPKEPEFETANRIRPTRVKSTEELEEEMMANIPKFKARPVNKKILQAPTLPALPRSTPQLPEFQEFHLKTMERANQHAETSTVVSSTESSCQNLDRPHKLTLPRTPHLETSLRARPPKVKSSQELEKEELEKMPKFKARPFNKKIFESKGDLGIFCNPKRNVTKPQEFHFATDERIPPASAVIDLFNKLSLNSEPSHENQIPKLTTPNPFHLHTEERGADKEREFKQELLEKQWEEEKARIPKAMPYPYTTDYPVIPPKPEPKPCTKPEPFQLESLARHEEELQREMEEKQMKEKEEAQMRIFKAQPIMKDDPLPLPEKVRKPLTQVQGFALHVDHRAVGREEFDKKIKEKEMMYKRYREEYESAKMMEEEKALKQLRRTMVPHAIPLPNFDNPFHPQKSCKETTKPKSPKLRVLQRKERRQLVCVATAMSSAAANMR</sequence>
<dbReference type="PANTHER" id="PTHR14326">
    <property type="entry name" value="TARGETING PROTEIN FOR XKLP2"/>
    <property type="match status" value="1"/>
</dbReference>
<dbReference type="GeneID" id="104608179"/>
<evidence type="ECO:0000256" key="5">
    <source>
        <dbReference type="ARBA" id="ARBA00022701"/>
    </source>
</evidence>
<evidence type="ECO:0000256" key="4">
    <source>
        <dbReference type="ARBA" id="ARBA00022490"/>
    </source>
</evidence>
<dbReference type="RefSeq" id="XP_010272382.1">
    <property type="nucleotide sequence ID" value="XM_010274080.2"/>
</dbReference>
<feature type="coiled-coil region" evidence="8">
    <location>
        <begin position="637"/>
        <end position="664"/>
    </location>
</feature>
<feature type="compositionally biased region" description="Polar residues" evidence="9">
    <location>
        <begin position="141"/>
        <end position="150"/>
    </location>
</feature>
<comment type="similarity">
    <text evidence="3">Belongs to the TPX2 family.</text>
</comment>
<feature type="compositionally biased region" description="Low complexity" evidence="9">
    <location>
        <begin position="81"/>
        <end position="97"/>
    </location>
</feature>
<dbReference type="Pfam" id="PF12214">
    <property type="entry name" value="TPX2_importin"/>
    <property type="match status" value="2"/>
</dbReference>
<keyword evidence="8" id="KW-0175">Coiled coil</keyword>
<dbReference type="FunCoup" id="A0A1U8B004">
    <property type="interactions" value="514"/>
</dbReference>
<dbReference type="OMA" id="VRHEREM"/>
<dbReference type="GO" id="GO:0090307">
    <property type="term" value="P:mitotic spindle assembly"/>
    <property type="evidence" value="ECO:0000318"/>
    <property type="project" value="GO_Central"/>
</dbReference>
<name>A0A1U8B004_NELNU</name>
<evidence type="ECO:0000256" key="6">
    <source>
        <dbReference type="ARBA" id="ARBA00023212"/>
    </source>
</evidence>
<accession>A0A1U8B004</accession>
<dbReference type="InterPro" id="IPR027330">
    <property type="entry name" value="TPX2_central_dom"/>
</dbReference>
<evidence type="ECO:0000256" key="9">
    <source>
        <dbReference type="SAM" id="MobiDB-lite"/>
    </source>
</evidence>
<evidence type="ECO:0000313" key="11">
    <source>
        <dbReference type="RefSeq" id="XP_010272382.1"/>
    </source>
</evidence>
<feature type="compositionally biased region" description="Polar residues" evidence="9">
    <location>
        <begin position="237"/>
        <end position="253"/>
    </location>
</feature>
<feature type="region of interest" description="Disordered" evidence="9">
    <location>
        <begin position="752"/>
        <end position="774"/>
    </location>
</feature>
<dbReference type="GO" id="GO:0008017">
    <property type="term" value="F:microtubule binding"/>
    <property type="evidence" value="ECO:0000318"/>
    <property type="project" value="GO_Central"/>
</dbReference>
<dbReference type="AlphaFoldDB" id="A0A1U8B004"/>
<feature type="region of interest" description="Disordered" evidence="9">
    <location>
        <begin position="265"/>
        <end position="296"/>
    </location>
</feature>
<keyword evidence="5" id="KW-0493">Microtubule</keyword>
<feature type="region of interest" description="Disordered" evidence="9">
    <location>
        <begin position="449"/>
        <end position="493"/>
    </location>
</feature>
<evidence type="ECO:0000256" key="2">
    <source>
        <dbReference type="ARBA" id="ARBA00004186"/>
    </source>
</evidence>
<feature type="coiled-coil region" evidence="8">
    <location>
        <begin position="705"/>
        <end position="732"/>
    </location>
</feature>
<evidence type="ECO:0000256" key="7">
    <source>
        <dbReference type="ARBA" id="ARBA00023242"/>
    </source>
</evidence>
<gene>
    <name evidence="11" type="primary">LOC104608179</name>
</gene>
<dbReference type="GO" id="GO:0005880">
    <property type="term" value="C:nuclear microtubule"/>
    <property type="evidence" value="ECO:0000318"/>
    <property type="project" value="GO_Central"/>
</dbReference>
<keyword evidence="4" id="KW-0963">Cytoplasm</keyword>
<dbReference type="InterPro" id="IPR009675">
    <property type="entry name" value="TPX2_fam"/>
</dbReference>
<dbReference type="eggNOG" id="ENOG502QVQS">
    <property type="taxonomic scope" value="Eukaryota"/>
</dbReference>
<keyword evidence="7" id="KW-0539">Nucleus</keyword>
<dbReference type="GO" id="GO:0060236">
    <property type="term" value="P:regulation of mitotic spindle organization"/>
    <property type="evidence" value="ECO:0007669"/>
    <property type="project" value="InterPro"/>
</dbReference>
<evidence type="ECO:0000313" key="10">
    <source>
        <dbReference type="Proteomes" id="UP000189703"/>
    </source>
</evidence>
<dbReference type="OrthoDB" id="1684416at2759"/>
<dbReference type="PANTHER" id="PTHR14326:SF44">
    <property type="entry name" value="TARGETING PROTEIN FOR XKLP2"/>
    <property type="match status" value="1"/>
</dbReference>
<keyword evidence="10" id="KW-1185">Reference proteome</keyword>
<dbReference type="GO" id="GO:0005819">
    <property type="term" value="C:spindle"/>
    <property type="evidence" value="ECO:0007669"/>
    <property type="project" value="UniProtKB-SubCell"/>
</dbReference>
<reference evidence="11" key="1">
    <citation type="submission" date="2025-08" db="UniProtKB">
        <authorList>
            <consortium name="RefSeq"/>
        </authorList>
    </citation>
    <scope>IDENTIFICATION</scope>
</reference>
<dbReference type="GO" id="GO:0030295">
    <property type="term" value="F:protein kinase activator activity"/>
    <property type="evidence" value="ECO:0000318"/>
    <property type="project" value="GO_Central"/>
</dbReference>
<proteinExistence type="inferred from homology"/>
<feature type="region of interest" description="Disordered" evidence="9">
    <location>
        <begin position="217"/>
        <end position="253"/>
    </location>
</feature>
<organism evidence="10 11">
    <name type="scientific">Nelumbo nucifera</name>
    <name type="common">Sacred lotus</name>
    <dbReference type="NCBI Taxonomy" id="4432"/>
    <lineage>
        <taxon>Eukaryota</taxon>
        <taxon>Viridiplantae</taxon>
        <taxon>Streptophyta</taxon>
        <taxon>Embryophyta</taxon>
        <taxon>Tracheophyta</taxon>
        <taxon>Spermatophyta</taxon>
        <taxon>Magnoliopsida</taxon>
        <taxon>Proteales</taxon>
        <taxon>Nelumbonaceae</taxon>
        <taxon>Nelumbo</taxon>
    </lineage>
</organism>